<reference evidence="2" key="2">
    <citation type="submission" date="2020-10" db="UniProtKB">
        <authorList>
            <consortium name="WormBaseParasite"/>
        </authorList>
    </citation>
    <scope>IDENTIFICATION</scope>
</reference>
<accession>A0A7E4UTM3</accession>
<reference evidence="1" key="1">
    <citation type="journal article" date="2013" name="Genetics">
        <title>The draft genome and transcriptome of Panagrellus redivivus are shaped by the harsh demands of a free-living lifestyle.</title>
        <authorList>
            <person name="Srinivasan J."/>
            <person name="Dillman A.R."/>
            <person name="Macchietto M.G."/>
            <person name="Heikkinen L."/>
            <person name="Lakso M."/>
            <person name="Fracchia K.M."/>
            <person name="Antoshechkin I."/>
            <person name="Mortazavi A."/>
            <person name="Wong G."/>
            <person name="Sternberg P.W."/>
        </authorList>
    </citation>
    <scope>NUCLEOTIDE SEQUENCE [LARGE SCALE GENOMIC DNA]</scope>
    <source>
        <strain evidence="1">MT8872</strain>
    </source>
</reference>
<keyword evidence="1" id="KW-1185">Reference proteome</keyword>
<protein>
    <submittedName>
        <fullName evidence="2">Ovule protein</fullName>
    </submittedName>
</protein>
<organism evidence="1 2">
    <name type="scientific">Panagrellus redivivus</name>
    <name type="common">Microworm</name>
    <dbReference type="NCBI Taxonomy" id="6233"/>
    <lineage>
        <taxon>Eukaryota</taxon>
        <taxon>Metazoa</taxon>
        <taxon>Ecdysozoa</taxon>
        <taxon>Nematoda</taxon>
        <taxon>Chromadorea</taxon>
        <taxon>Rhabditida</taxon>
        <taxon>Tylenchina</taxon>
        <taxon>Panagrolaimomorpha</taxon>
        <taxon>Panagrolaimoidea</taxon>
        <taxon>Panagrolaimidae</taxon>
        <taxon>Panagrellus</taxon>
    </lineage>
</organism>
<proteinExistence type="predicted"/>
<name>A0A7E4UTM3_PANRE</name>
<dbReference type="WBParaSite" id="Pan_g12367.t1">
    <property type="protein sequence ID" value="Pan_g12367.t1"/>
    <property type="gene ID" value="Pan_g12367"/>
</dbReference>
<sequence>MWSSSRLTNCGIHSSQCRRSPSCRLGGLVTSNKVSFAKSFDPMIVVPSRLNISKALLFLINISISIPKPNSLVISSHTQLPDTLPNVHLSLKSGCSYLPPVREHPTHIPADSDQLVIPDPIQALGS</sequence>
<evidence type="ECO:0000313" key="1">
    <source>
        <dbReference type="Proteomes" id="UP000492821"/>
    </source>
</evidence>
<evidence type="ECO:0000313" key="2">
    <source>
        <dbReference type="WBParaSite" id="Pan_g12367.t1"/>
    </source>
</evidence>
<dbReference type="Proteomes" id="UP000492821">
    <property type="component" value="Unassembled WGS sequence"/>
</dbReference>
<dbReference type="AlphaFoldDB" id="A0A7E4UTM3"/>